<dbReference type="OrthoDB" id="412814at2759"/>
<organism evidence="6 7">
    <name type="scientific">Gonium pectorale</name>
    <name type="common">Green alga</name>
    <dbReference type="NCBI Taxonomy" id="33097"/>
    <lineage>
        <taxon>Eukaryota</taxon>
        <taxon>Viridiplantae</taxon>
        <taxon>Chlorophyta</taxon>
        <taxon>core chlorophytes</taxon>
        <taxon>Chlorophyceae</taxon>
        <taxon>CS clade</taxon>
        <taxon>Chlamydomonadales</taxon>
        <taxon>Volvocaceae</taxon>
        <taxon>Gonium</taxon>
    </lineage>
</organism>
<evidence type="ECO:0000256" key="1">
    <source>
        <dbReference type="ARBA" id="ARBA00009528"/>
    </source>
</evidence>
<dbReference type="SUPFAM" id="SSF53187">
    <property type="entry name" value="Zn-dependent exopeptidases"/>
    <property type="match status" value="1"/>
</dbReference>
<dbReference type="SUPFAM" id="SSF52949">
    <property type="entry name" value="Macro domain-like"/>
    <property type="match status" value="1"/>
</dbReference>
<dbReference type="Gene3D" id="3.40.220.10">
    <property type="entry name" value="Leucine Aminopeptidase, subunit E, domain 1"/>
    <property type="match status" value="2"/>
</dbReference>
<dbReference type="GO" id="GO:0070006">
    <property type="term" value="F:metalloaminopeptidase activity"/>
    <property type="evidence" value="ECO:0007669"/>
    <property type="project" value="InterPro"/>
</dbReference>
<comment type="caution">
    <text evidence="6">The sequence shown here is derived from an EMBL/GenBank/DDBJ whole genome shotgun (WGS) entry which is preliminary data.</text>
</comment>
<evidence type="ECO:0000256" key="2">
    <source>
        <dbReference type="ARBA" id="ARBA00022438"/>
    </source>
</evidence>
<keyword evidence="4" id="KW-0378">Hydrolase</keyword>
<dbReference type="InterPro" id="IPR000819">
    <property type="entry name" value="Peptidase_M17_C"/>
</dbReference>
<dbReference type="EMBL" id="LSYV01000044">
    <property type="protein sequence ID" value="KXZ46440.1"/>
    <property type="molecule type" value="Genomic_DNA"/>
</dbReference>
<dbReference type="GO" id="GO:0006508">
    <property type="term" value="P:proteolysis"/>
    <property type="evidence" value="ECO:0007669"/>
    <property type="project" value="UniProtKB-KW"/>
</dbReference>
<protein>
    <recommendedName>
        <fullName evidence="5">Cytosol aminopeptidase domain-containing protein</fullName>
    </recommendedName>
</protein>
<reference evidence="7" key="1">
    <citation type="journal article" date="2016" name="Nat. Commun.">
        <title>The Gonium pectorale genome demonstrates co-option of cell cycle regulation during the evolution of multicellularity.</title>
        <authorList>
            <person name="Hanschen E.R."/>
            <person name="Marriage T.N."/>
            <person name="Ferris P.J."/>
            <person name="Hamaji T."/>
            <person name="Toyoda A."/>
            <person name="Fujiyama A."/>
            <person name="Neme R."/>
            <person name="Noguchi H."/>
            <person name="Minakuchi Y."/>
            <person name="Suzuki M."/>
            <person name="Kawai-Toyooka H."/>
            <person name="Smith D.R."/>
            <person name="Sparks H."/>
            <person name="Anderson J."/>
            <person name="Bakaric R."/>
            <person name="Luria V."/>
            <person name="Karger A."/>
            <person name="Kirschner M.W."/>
            <person name="Durand P.M."/>
            <person name="Michod R.E."/>
            <person name="Nozaki H."/>
            <person name="Olson B.J."/>
        </authorList>
    </citation>
    <scope>NUCLEOTIDE SEQUENCE [LARGE SCALE GENOMIC DNA]</scope>
    <source>
        <strain evidence="7">NIES-2863</strain>
    </source>
</reference>
<name>A0A150GAR2_GONPE</name>
<dbReference type="Pfam" id="PF00883">
    <property type="entry name" value="Peptidase_M17"/>
    <property type="match status" value="1"/>
</dbReference>
<gene>
    <name evidence="6" type="ORF">GPECTOR_43g876</name>
</gene>
<sequence length="406" mass="41103">MFGSGTMQPVAGRSAVPLTNVYRTAASVQAPRFGIASIALGDGAGLPAAARRASPRAAPSLRRSVAASAASAMKMPSAVLFEPESLPSVALAPASGLEAWEGELLVLGVTEEDFATEGEVTSVKSEALAALDSKLLGGVVAEIAAAGGFDGKPSLGNAVAVLAKAQKATAVAVSLLSPLPAALLPGALTQITAGALLGGYETTRFKSKKSPTASKLASVHLLVDAEQAAADAAIARGVATAQGNLLTRYLVEAPPNVCTPTHLADTAAHIAGLAPELFELKVYEKEECEAMGMGCYLGVAEASEEPPKFIHLKYTPKGGASRKIAIVGKGLTFDSGGYNLKAGPGSMIEMMKFDMGGAGATLGAARVLAQWQPANVEVHFIIASCENMVAGKGLRPGDILTAANGS</sequence>
<dbReference type="GO" id="GO:0030145">
    <property type="term" value="F:manganese ion binding"/>
    <property type="evidence" value="ECO:0007669"/>
    <property type="project" value="InterPro"/>
</dbReference>
<evidence type="ECO:0000256" key="4">
    <source>
        <dbReference type="ARBA" id="ARBA00022801"/>
    </source>
</evidence>
<keyword evidence="3" id="KW-0645">Protease</keyword>
<dbReference type="GO" id="GO:0005737">
    <property type="term" value="C:cytoplasm"/>
    <property type="evidence" value="ECO:0007669"/>
    <property type="project" value="InterPro"/>
</dbReference>
<feature type="domain" description="Cytosol aminopeptidase" evidence="5">
    <location>
        <begin position="246"/>
        <end position="405"/>
    </location>
</feature>
<accession>A0A150GAR2</accession>
<dbReference type="Proteomes" id="UP000075714">
    <property type="component" value="Unassembled WGS sequence"/>
</dbReference>
<keyword evidence="2" id="KW-0031">Aminopeptidase</keyword>
<dbReference type="AlphaFoldDB" id="A0A150GAR2"/>
<dbReference type="PRINTS" id="PR00481">
    <property type="entry name" value="LAMNOPPTDASE"/>
</dbReference>
<evidence type="ECO:0000259" key="5">
    <source>
        <dbReference type="Pfam" id="PF00883"/>
    </source>
</evidence>
<dbReference type="Gene3D" id="3.40.630.10">
    <property type="entry name" value="Zn peptidases"/>
    <property type="match status" value="1"/>
</dbReference>
<evidence type="ECO:0000256" key="3">
    <source>
        <dbReference type="ARBA" id="ARBA00022670"/>
    </source>
</evidence>
<evidence type="ECO:0000313" key="6">
    <source>
        <dbReference type="EMBL" id="KXZ46440.1"/>
    </source>
</evidence>
<dbReference type="InterPro" id="IPR011356">
    <property type="entry name" value="Leucine_aapep/pepB"/>
</dbReference>
<dbReference type="STRING" id="33097.A0A150GAR2"/>
<dbReference type="PANTHER" id="PTHR11963">
    <property type="entry name" value="LEUCINE AMINOPEPTIDASE-RELATED"/>
    <property type="match status" value="1"/>
</dbReference>
<keyword evidence="7" id="KW-1185">Reference proteome</keyword>
<dbReference type="PANTHER" id="PTHR11963:SF23">
    <property type="entry name" value="CYTOSOL AMINOPEPTIDASE"/>
    <property type="match status" value="1"/>
</dbReference>
<comment type="similarity">
    <text evidence="1">Belongs to the peptidase M17 family.</text>
</comment>
<proteinExistence type="inferred from homology"/>
<dbReference type="InterPro" id="IPR043472">
    <property type="entry name" value="Macro_dom-like"/>
</dbReference>
<evidence type="ECO:0000313" key="7">
    <source>
        <dbReference type="Proteomes" id="UP000075714"/>
    </source>
</evidence>